<dbReference type="PANTHER" id="PTHR44103:SF1">
    <property type="entry name" value="PROPROTEIN CONVERTASE P"/>
    <property type="match status" value="1"/>
</dbReference>
<gene>
    <name evidence="3" type="ORF">DJ013_13545</name>
</gene>
<dbReference type="InterPro" id="IPR013517">
    <property type="entry name" value="FG-GAP"/>
</dbReference>
<dbReference type="NCBIfam" id="TIGR04183">
    <property type="entry name" value="Por_Secre_tail"/>
    <property type="match status" value="1"/>
</dbReference>
<dbReference type="Gene3D" id="2.130.10.130">
    <property type="entry name" value="Integrin alpha, N-terminal"/>
    <property type="match status" value="3"/>
</dbReference>
<evidence type="ECO:0000256" key="1">
    <source>
        <dbReference type="ARBA" id="ARBA00022729"/>
    </source>
</evidence>
<dbReference type="Proteomes" id="UP000249873">
    <property type="component" value="Chromosome"/>
</dbReference>
<dbReference type="InterPro" id="IPR026444">
    <property type="entry name" value="Secre_tail"/>
</dbReference>
<evidence type="ECO:0000259" key="2">
    <source>
        <dbReference type="Pfam" id="PF18962"/>
    </source>
</evidence>
<dbReference type="AlphaFoldDB" id="A0A2Z4GDP0"/>
<dbReference type="EMBL" id="CP029480">
    <property type="protein sequence ID" value="AWV99135.1"/>
    <property type="molecule type" value="Genomic_DNA"/>
</dbReference>
<accession>A0A2Z4GDP0</accession>
<keyword evidence="1" id="KW-0732">Signal</keyword>
<dbReference type="InterPro" id="IPR028994">
    <property type="entry name" value="Integrin_alpha_N"/>
</dbReference>
<dbReference type="OrthoDB" id="177731at2"/>
<dbReference type="Pfam" id="PF18962">
    <property type="entry name" value="Por_Secre_tail"/>
    <property type="match status" value="1"/>
</dbReference>
<sequence>MRELWFKKLSNYLSQADQRLKFNYIFRNTYINIDDMKQLLSLLLFLSFLSSPVFAQKFTDITPKTDLDRTNNIKTMEYADFDGDGDIDLAVSGSYSSSSNVSQNIIGIYKNDGQGNFSLNLEQDVIYTAAVNFKIKDLDFDGDEDIYFVELEDDSDTTQVFYYHTLVNDGQGNFIDKKYILDAPALGGYKIDIGDFDGDNDYDLILTGSTIELREYVVGSGFFSETRRGNTFIFENQNNSDYSLMENANIDGYFSANTVFADLDGDSDIDFIVSGTPYYSSYSDGIGTSIYLNNGNKTFSKKEGNDFSFTSIESMAGGTRQLALNDIDLDGDLDLVMSMVEVGFYYTKTKVFKNDGLGNFTIIGTSPFENYSANFEFLDFNEDGYDDIIMSGKQNLGFGNASFFVPRTELFLNSKGQGYVKDTLVTFEDLGGMIKCFDFDNDGYRDVLTYGRNHVISSNEDFLTFYLNKKNESFNTVSKSFFGDLTQIKSTPLDFNADNFPDILITGINKIGEPETKLYLNLDGTGSLGQETSHPFPSLDSTRILFEDFNNDGIEDVVFVGIDSLALGKFQLFLKSNEGTFTSKNKADFQAEKISQIEAVDINQDGWMDIGLTGIYNDSAFLYILFNNQDGSFGWQDQSEIFNGNLEGIQFGIIDGDAYPDILLTNGRCTIGKGYEQLIVTFSNPIGLGYSLQNTDTTKFNHELSALNKYYLIDTDKDGDDDIIAAISSPGGYSSNVSYYGFQNEGGIFNRKFDEKAYAGYSITAQTADFNNDETEDFFALSYVSLGTRFTRFDKYKYSMKMLLNIDNVLMKETICQEFKSYKEAEIKTTDFNADGNTDILITGIDLSGQPAITIYLNDGSQLPYAADKINACDSTTWLNGKTYTSNNFEDVYPPVHESYSTSPTLNCDPRAMLYLTMGKSDNWIDTVNATGEFTWIDGNTYYKSNNTATYTLTNQSGCDSTVSLNLTLIPLANEMASSVTLFPNPSGERLKLDLGHETPENIEYKIFNTAGLEIKTWESNLKEQLIDISRLPTGTYILKYQEGLKSESMKFVKR</sequence>
<dbReference type="KEGG" id="als:DJ013_13545"/>
<reference evidence="3 4" key="1">
    <citation type="submission" date="2018-05" db="EMBL/GenBank/DDBJ databases">
        <title>Complete genome sequence of Arcticibacterium luteifluviistationis SM1504T, a cytophagaceae bacterium isolated from Arctic surface seawater.</title>
        <authorList>
            <person name="Li Y."/>
            <person name="Qin Q.-L."/>
        </authorList>
    </citation>
    <scope>NUCLEOTIDE SEQUENCE [LARGE SCALE GENOMIC DNA]</scope>
    <source>
        <strain evidence="3 4">SM1504</strain>
    </source>
</reference>
<dbReference type="Pfam" id="PF13517">
    <property type="entry name" value="FG-GAP_3"/>
    <property type="match status" value="2"/>
</dbReference>
<proteinExistence type="predicted"/>
<name>A0A2Z4GDP0_9BACT</name>
<keyword evidence="4" id="KW-1185">Reference proteome</keyword>
<dbReference type="PANTHER" id="PTHR44103">
    <property type="entry name" value="PROPROTEIN CONVERTASE P"/>
    <property type="match status" value="1"/>
</dbReference>
<protein>
    <recommendedName>
        <fullName evidence="2">Secretion system C-terminal sorting domain-containing protein</fullName>
    </recommendedName>
</protein>
<evidence type="ECO:0000313" key="3">
    <source>
        <dbReference type="EMBL" id="AWV99135.1"/>
    </source>
</evidence>
<dbReference type="SUPFAM" id="SSF69318">
    <property type="entry name" value="Integrin alpha N-terminal domain"/>
    <property type="match status" value="3"/>
</dbReference>
<organism evidence="3 4">
    <name type="scientific">Arcticibacterium luteifluviistationis</name>
    <dbReference type="NCBI Taxonomy" id="1784714"/>
    <lineage>
        <taxon>Bacteria</taxon>
        <taxon>Pseudomonadati</taxon>
        <taxon>Bacteroidota</taxon>
        <taxon>Cytophagia</taxon>
        <taxon>Cytophagales</taxon>
        <taxon>Leadbetterellaceae</taxon>
        <taxon>Arcticibacterium</taxon>
    </lineage>
</organism>
<evidence type="ECO:0000313" key="4">
    <source>
        <dbReference type="Proteomes" id="UP000249873"/>
    </source>
</evidence>
<feature type="domain" description="Secretion system C-terminal sorting" evidence="2">
    <location>
        <begin position="982"/>
        <end position="1052"/>
    </location>
</feature>